<dbReference type="AlphaFoldDB" id="A0A8S1PN87"/>
<protein>
    <submittedName>
        <fullName evidence="1">Uncharacterized protein</fullName>
    </submittedName>
</protein>
<accession>A0A8S1PN87</accession>
<dbReference type="EMBL" id="CAJJDN010000082">
    <property type="protein sequence ID" value="CAD8104299.1"/>
    <property type="molecule type" value="Genomic_DNA"/>
</dbReference>
<reference evidence="1" key="1">
    <citation type="submission" date="2021-01" db="EMBL/GenBank/DDBJ databases">
        <authorList>
            <consortium name="Genoscope - CEA"/>
            <person name="William W."/>
        </authorList>
    </citation>
    <scope>NUCLEOTIDE SEQUENCE</scope>
</reference>
<gene>
    <name evidence="1" type="ORF">PSON_ATCC_30995.1.T0820033</name>
</gene>
<comment type="caution">
    <text evidence="1">The sequence shown here is derived from an EMBL/GenBank/DDBJ whole genome shotgun (WGS) entry which is preliminary data.</text>
</comment>
<organism evidence="1 2">
    <name type="scientific">Paramecium sonneborni</name>
    <dbReference type="NCBI Taxonomy" id="65129"/>
    <lineage>
        <taxon>Eukaryota</taxon>
        <taxon>Sar</taxon>
        <taxon>Alveolata</taxon>
        <taxon>Ciliophora</taxon>
        <taxon>Intramacronucleata</taxon>
        <taxon>Oligohymenophorea</taxon>
        <taxon>Peniculida</taxon>
        <taxon>Parameciidae</taxon>
        <taxon>Paramecium</taxon>
    </lineage>
</organism>
<proteinExistence type="predicted"/>
<dbReference type="Proteomes" id="UP000692954">
    <property type="component" value="Unassembled WGS sequence"/>
</dbReference>
<evidence type="ECO:0000313" key="1">
    <source>
        <dbReference type="EMBL" id="CAD8104299.1"/>
    </source>
</evidence>
<sequence>MRNYSSQRLLLSDQELLRIQILAKKSFRPSSKQRIKEKPQIESYQFKPEINKQSANLQRSINDLFRWNLNKQMKRQQIYDDESRELQNNANRLTHELTNSSVFDRLYQARKNSENVIQQSKRSTCNFGPYYNKNKTSSMYQEQQRQQQLEVSQFKSKTYANDSKYEFSNQQTPNPNFFDSDQLPIAVNDQIKVPVPVHQYVDLTEQLSNSINEPDSPTKSPLHQKDIEVMVERLNNWQAKKQQQEQLILQDDLNIKSQIKPKLINQNRQPSFGPSQSQSKFYSNMFLNNNNQIN</sequence>
<name>A0A8S1PN87_9CILI</name>
<keyword evidence="2" id="KW-1185">Reference proteome</keyword>
<evidence type="ECO:0000313" key="2">
    <source>
        <dbReference type="Proteomes" id="UP000692954"/>
    </source>
</evidence>